<reference evidence="5" key="1">
    <citation type="journal article" date="2017" name="bioRxiv">
        <title>Comparative analysis of the genomes of Stylophora pistillata and Acropora digitifera provides evidence for extensive differences between species of corals.</title>
        <authorList>
            <person name="Voolstra C.R."/>
            <person name="Li Y."/>
            <person name="Liew Y.J."/>
            <person name="Baumgarten S."/>
            <person name="Zoccola D."/>
            <person name="Flot J.-F."/>
            <person name="Tambutte S."/>
            <person name="Allemand D."/>
            <person name="Aranda M."/>
        </authorList>
    </citation>
    <scope>NUCLEOTIDE SEQUENCE [LARGE SCALE GENOMIC DNA]</scope>
</reference>
<dbReference type="AlphaFoldDB" id="A0A2B4S2R3"/>
<evidence type="ECO:0000313" key="4">
    <source>
        <dbReference type="EMBL" id="PFX23706.1"/>
    </source>
</evidence>
<evidence type="ECO:0000313" key="5">
    <source>
        <dbReference type="Proteomes" id="UP000225706"/>
    </source>
</evidence>
<dbReference type="SUPFAM" id="SSF52540">
    <property type="entry name" value="P-loop containing nucleoside triphosphate hydrolases"/>
    <property type="match status" value="1"/>
</dbReference>
<proteinExistence type="inferred from homology"/>
<accession>A0A2B4S2R3</accession>
<comment type="caution">
    <text evidence="4">The sequence shown here is derived from an EMBL/GenBank/DDBJ whole genome shotgun (WGS) entry which is preliminary data.</text>
</comment>
<sequence length="299" mass="34102">MTSSGVTEVREGEWTSGHFREVLDLKIPGYFTSDPQLLGDFNTNFRTRPDDVLIAAYPKSGTTWMQEIIWQIYNNGEYTSQKILERFQFLEFLTSPGVSDPADIAKVPSPRLMKSHLSYNTIPKSSSDSAKCKYIYIARNPKDVAVSYFHFVESLASRIGYSGPWEIFSKLFIEGNGKTWGAVNDHVLGWWKHKDDPNVLFLKYEDLKKDLLSHVQLTASFLNKPLSEDVISRIAEQCSFSGMTKDLSKYSVNEGKVRLLRKGVVGDWKNYFTPELNERFEKEVLSKLEGTGLEFDFGS</sequence>
<dbReference type="Pfam" id="PF00685">
    <property type="entry name" value="Sulfotransfer_1"/>
    <property type="match status" value="1"/>
</dbReference>
<comment type="similarity">
    <text evidence="1">Belongs to the sulfotransferase 1 family.</text>
</comment>
<dbReference type="InterPro" id="IPR000863">
    <property type="entry name" value="Sulfotransferase_dom"/>
</dbReference>
<keyword evidence="5" id="KW-1185">Reference proteome</keyword>
<dbReference type="Proteomes" id="UP000225706">
    <property type="component" value="Unassembled WGS sequence"/>
</dbReference>
<dbReference type="GO" id="GO:0008146">
    <property type="term" value="F:sulfotransferase activity"/>
    <property type="evidence" value="ECO:0007669"/>
    <property type="project" value="InterPro"/>
</dbReference>
<dbReference type="InterPro" id="IPR027417">
    <property type="entry name" value="P-loop_NTPase"/>
</dbReference>
<protein>
    <submittedName>
        <fullName evidence="4">Sulfotransferase 1C2</fullName>
    </submittedName>
</protein>
<evidence type="ECO:0000256" key="1">
    <source>
        <dbReference type="ARBA" id="ARBA00005771"/>
    </source>
</evidence>
<name>A0A2B4S2R3_STYPI</name>
<feature type="domain" description="Sulfotransferase" evidence="3">
    <location>
        <begin position="49"/>
        <end position="292"/>
    </location>
</feature>
<dbReference type="PANTHER" id="PTHR11783">
    <property type="entry name" value="SULFOTRANSFERASE SULT"/>
    <property type="match status" value="1"/>
</dbReference>
<evidence type="ECO:0000256" key="2">
    <source>
        <dbReference type="ARBA" id="ARBA00022679"/>
    </source>
</evidence>
<evidence type="ECO:0000259" key="3">
    <source>
        <dbReference type="Pfam" id="PF00685"/>
    </source>
</evidence>
<dbReference type="OrthoDB" id="5973838at2759"/>
<keyword evidence="2 4" id="KW-0808">Transferase</keyword>
<dbReference type="EMBL" id="LSMT01000199">
    <property type="protein sequence ID" value="PFX23706.1"/>
    <property type="molecule type" value="Genomic_DNA"/>
</dbReference>
<organism evidence="4 5">
    <name type="scientific">Stylophora pistillata</name>
    <name type="common">Smooth cauliflower coral</name>
    <dbReference type="NCBI Taxonomy" id="50429"/>
    <lineage>
        <taxon>Eukaryota</taxon>
        <taxon>Metazoa</taxon>
        <taxon>Cnidaria</taxon>
        <taxon>Anthozoa</taxon>
        <taxon>Hexacorallia</taxon>
        <taxon>Scleractinia</taxon>
        <taxon>Astrocoeniina</taxon>
        <taxon>Pocilloporidae</taxon>
        <taxon>Stylophora</taxon>
    </lineage>
</organism>
<gene>
    <name evidence="4" type="primary">SULT1C2</name>
    <name evidence="4" type="ORF">AWC38_SpisGene11747</name>
</gene>
<dbReference type="Gene3D" id="3.40.50.300">
    <property type="entry name" value="P-loop containing nucleotide triphosphate hydrolases"/>
    <property type="match status" value="1"/>
</dbReference>